<dbReference type="Pfam" id="PF13639">
    <property type="entry name" value="zf-RING_2"/>
    <property type="match status" value="1"/>
</dbReference>
<evidence type="ECO:0000256" key="11">
    <source>
        <dbReference type="ARBA" id="ARBA00022989"/>
    </source>
</evidence>
<evidence type="ECO:0000313" key="19">
    <source>
        <dbReference type="Proteomes" id="UP001642360"/>
    </source>
</evidence>
<evidence type="ECO:0000256" key="13">
    <source>
        <dbReference type="ARBA" id="ARBA00024209"/>
    </source>
</evidence>
<feature type="region of interest" description="Disordered" evidence="15">
    <location>
        <begin position="161"/>
        <end position="239"/>
    </location>
</feature>
<reference evidence="18 19" key="1">
    <citation type="submission" date="2024-02" db="EMBL/GenBank/DDBJ databases">
        <authorList>
            <person name="Vignale AGUSTIN F."/>
            <person name="Sosa J E."/>
            <person name="Modenutti C."/>
        </authorList>
    </citation>
    <scope>NUCLEOTIDE SEQUENCE [LARGE SCALE GENOMIC DNA]</scope>
</reference>
<evidence type="ECO:0000256" key="2">
    <source>
        <dbReference type="ARBA" id="ARBA00004167"/>
    </source>
</evidence>
<evidence type="ECO:0000259" key="17">
    <source>
        <dbReference type="PROSITE" id="PS50089"/>
    </source>
</evidence>
<comment type="subcellular location">
    <subcellularLocation>
        <location evidence="2">Membrane</location>
        <topology evidence="2">Single-pass membrane protein</topology>
    </subcellularLocation>
</comment>
<dbReference type="SMART" id="SM00184">
    <property type="entry name" value="RING"/>
    <property type="match status" value="1"/>
</dbReference>
<keyword evidence="8 14" id="KW-0863">Zinc-finger</keyword>
<evidence type="ECO:0000256" key="16">
    <source>
        <dbReference type="SAM" id="Phobius"/>
    </source>
</evidence>
<feature type="domain" description="RING-type" evidence="17">
    <location>
        <begin position="115"/>
        <end position="157"/>
    </location>
</feature>
<dbReference type="EMBL" id="CAUOFW020006847">
    <property type="protein sequence ID" value="CAK9176564.1"/>
    <property type="molecule type" value="Genomic_DNA"/>
</dbReference>
<evidence type="ECO:0000256" key="5">
    <source>
        <dbReference type="ARBA" id="ARBA00022679"/>
    </source>
</evidence>
<evidence type="ECO:0000256" key="10">
    <source>
        <dbReference type="ARBA" id="ARBA00022833"/>
    </source>
</evidence>
<dbReference type="PANTHER" id="PTHR45768">
    <property type="entry name" value="E3 UBIQUITIN-PROTEIN LIGASE RNF13-LIKE"/>
    <property type="match status" value="1"/>
</dbReference>
<protein>
    <recommendedName>
        <fullName evidence="4">RING-type E3 ubiquitin transferase</fullName>
        <ecNumber evidence="4">2.3.2.27</ecNumber>
    </recommendedName>
</protein>
<evidence type="ECO:0000256" key="14">
    <source>
        <dbReference type="PROSITE-ProRule" id="PRU00175"/>
    </source>
</evidence>
<dbReference type="Proteomes" id="UP001642360">
    <property type="component" value="Unassembled WGS sequence"/>
</dbReference>
<dbReference type="InterPro" id="IPR001841">
    <property type="entry name" value="Znf_RING"/>
</dbReference>
<evidence type="ECO:0000256" key="9">
    <source>
        <dbReference type="ARBA" id="ARBA00022786"/>
    </source>
</evidence>
<evidence type="ECO:0000256" key="12">
    <source>
        <dbReference type="ARBA" id="ARBA00023136"/>
    </source>
</evidence>
<accession>A0ABC8U8F6</accession>
<keyword evidence="9" id="KW-0833">Ubl conjugation pathway</keyword>
<name>A0ABC8U8F6_9AQUA</name>
<keyword evidence="10" id="KW-0862">Zinc</keyword>
<dbReference type="AlphaFoldDB" id="A0ABC8U8F6"/>
<dbReference type="PANTHER" id="PTHR45768:SF34">
    <property type="entry name" value="RING-H2 FINGER PROTEIN ATL64"/>
    <property type="match status" value="1"/>
</dbReference>
<feature type="compositionally biased region" description="Low complexity" evidence="15">
    <location>
        <begin position="207"/>
        <end position="216"/>
    </location>
</feature>
<keyword evidence="6 16" id="KW-0812">Transmembrane</keyword>
<keyword evidence="5" id="KW-0808">Transferase</keyword>
<feature type="transmembrane region" description="Helical" evidence="16">
    <location>
        <begin position="30"/>
        <end position="52"/>
    </location>
</feature>
<sequence>MGSDGDHDDLSQCSFLQSHGRPSYNINNKIMLTAIISLSVVVVVVTILHLYARCVLRRQARRRAAIRWQLGITGSARVHSGEPPKTGLDPIVIDSLPIFAFNQTNGEDEVEAIECSVCLSMLEDGEMARPLPNCNHTFHAECINKWLSSHSTCPVCRTEAQPRLSPEPREPAAGIPPPTAPPLDRVNSAMEGTSEGAAQSLAKVSGSNSRLSSFRRILSRERSSRQIQSCEDIEDLERQ</sequence>
<evidence type="ECO:0000256" key="8">
    <source>
        <dbReference type="ARBA" id="ARBA00022771"/>
    </source>
</evidence>
<dbReference type="EC" id="2.3.2.27" evidence="4"/>
<dbReference type="CDD" id="cd16461">
    <property type="entry name" value="RING-H2_EL5-like"/>
    <property type="match status" value="1"/>
</dbReference>
<evidence type="ECO:0000256" key="7">
    <source>
        <dbReference type="ARBA" id="ARBA00022723"/>
    </source>
</evidence>
<keyword evidence="19" id="KW-1185">Reference proteome</keyword>
<dbReference type="GO" id="GO:0061630">
    <property type="term" value="F:ubiquitin protein ligase activity"/>
    <property type="evidence" value="ECO:0007669"/>
    <property type="project" value="UniProtKB-EC"/>
</dbReference>
<dbReference type="FunFam" id="3.30.40.10:FF:000187">
    <property type="entry name" value="E3 ubiquitin-protein ligase ATL6"/>
    <property type="match status" value="1"/>
</dbReference>
<keyword evidence="11 16" id="KW-1133">Transmembrane helix</keyword>
<comment type="catalytic activity">
    <reaction evidence="1">
        <text>S-ubiquitinyl-[E2 ubiquitin-conjugating enzyme]-L-cysteine + [acceptor protein]-L-lysine = [E2 ubiquitin-conjugating enzyme]-L-cysteine + N(6)-ubiquitinyl-[acceptor protein]-L-lysine.</text>
        <dbReference type="EC" id="2.3.2.27"/>
    </reaction>
</comment>
<evidence type="ECO:0000256" key="3">
    <source>
        <dbReference type="ARBA" id="ARBA00004906"/>
    </source>
</evidence>
<dbReference type="PROSITE" id="PS50089">
    <property type="entry name" value="ZF_RING_2"/>
    <property type="match status" value="1"/>
</dbReference>
<comment type="pathway">
    <text evidence="3">Protein modification; protein ubiquitination.</text>
</comment>
<evidence type="ECO:0000256" key="1">
    <source>
        <dbReference type="ARBA" id="ARBA00000900"/>
    </source>
</evidence>
<dbReference type="InterPro" id="IPR013083">
    <property type="entry name" value="Znf_RING/FYVE/PHD"/>
</dbReference>
<dbReference type="SUPFAM" id="SSF57850">
    <property type="entry name" value="RING/U-box"/>
    <property type="match status" value="1"/>
</dbReference>
<gene>
    <name evidence="18" type="ORF">ILEXP_LOCUS46420</name>
</gene>
<evidence type="ECO:0000256" key="4">
    <source>
        <dbReference type="ARBA" id="ARBA00012483"/>
    </source>
</evidence>
<evidence type="ECO:0000256" key="15">
    <source>
        <dbReference type="SAM" id="MobiDB-lite"/>
    </source>
</evidence>
<comment type="caution">
    <text evidence="18">The sequence shown here is derived from an EMBL/GenBank/DDBJ whole genome shotgun (WGS) entry which is preliminary data.</text>
</comment>
<dbReference type="GO" id="GO:0016020">
    <property type="term" value="C:membrane"/>
    <property type="evidence" value="ECO:0007669"/>
    <property type="project" value="UniProtKB-SubCell"/>
</dbReference>
<keyword evidence="7" id="KW-0479">Metal-binding</keyword>
<dbReference type="GO" id="GO:0008270">
    <property type="term" value="F:zinc ion binding"/>
    <property type="evidence" value="ECO:0007669"/>
    <property type="project" value="UniProtKB-KW"/>
</dbReference>
<comment type="similarity">
    <text evidence="13">Belongs to the RING-type zinc finger family. ATL subfamily.</text>
</comment>
<keyword evidence="12 16" id="KW-0472">Membrane</keyword>
<evidence type="ECO:0000313" key="18">
    <source>
        <dbReference type="EMBL" id="CAK9176564.1"/>
    </source>
</evidence>
<proteinExistence type="inferred from homology"/>
<evidence type="ECO:0000256" key="6">
    <source>
        <dbReference type="ARBA" id="ARBA00022692"/>
    </source>
</evidence>
<organism evidence="18 19">
    <name type="scientific">Ilex paraguariensis</name>
    <name type="common">yerba mate</name>
    <dbReference type="NCBI Taxonomy" id="185542"/>
    <lineage>
        <taxon>Eukaryota</taxon>
        <taxon>Viridiplantae</taxon>
        <taxon>Streptophyta</taxon>
        <taxon>Embryophyta</taxon>
        <taxon>Tracheophyta</taxon>
        <taxon>Spermatophyta</taxon>
        <taxon>Magnoliopsida</taxon>
        <taxon>eudicotyledons</taxon>
        <taxon>Gunneridae</taxon>
        <taxon>Pentapetalae</taxon>
        <taxon>asterids</taxon>
        <taxon>campanulids</taxon>
        <taxon>Aquifoliales</taxon>
        <taxon>Aquifoliaceae</taxon>
        <taxon>Ilex</taxon>
    </lineage>
</organism>
<dbReference type="Gene3D" id="3.30.40.10">
    <property type="entry name" value="Zinc/RING finger domain, C3HC4 (zinc finger)"/>
    <property type="match status" value="1"/>
</dbReference>